<dbReference type="Pfam" id="PF01607">
    <property type="entry name" value="CBM_14"/>
    <property type="match status" value="1"/>
</dbReference>
<evidence type="ECO:0000256" key="1">
    <source>
        <dbReference type="SAM" id="SignalP"/>
    </source>
</evidence>
<feature type="chain" id="PRO_5003237526" description="Chitin-binding type-2 domain-containing protein" evidence="1">
    <location>
        <begin position="23"/>
        <end position="268"/>
    </location>
</feature>
<accession>E9GKQ1</accession>
<dbReference type="PANTHER" id="PTHR22933">
    <property type="entry name" value="FI18007P1-RELATED"/>
    <property type="match status" value="1"/>
</dbReference>
<dbReference type="InterPro" id="IPR002557">
    <property type="entry name" value="Chitin-bd_dom"/>
</dbReference>
<proteinExistence type="predicted"/>
<reference evidence="3 4" key="1">
    <citation type="journal article" date="2011" name="Science">
        <title>The ecoresponsive genome of Daphnia pulex.</title>
        <authorList>
            <person name="Colbourne J.K."/>
            <person name="Pfrender M.E."/>
            <person name="Gilbert D."/>
            <person name="Thomas W.K."/>
            <person name="Tucker A."/>
            <person name="Oakley T.H."/>
            <person name="Tokishita S."/>
            <person name="Aerts A."/>
            <person name="Arnold G.J."/>
            <person name="Basu M.K."/>
            <person name="Bauer D.J."/>
            <person name="Caceres C.E."/>
            <person name="Carmel L."/>
            <person name="Casola C."/>
            <person name="Choi J.H."/>
            <person name="Detter J.C."/>
            <person name="Dong Q."/>
            <person name="Dusheyko S."/>
            <person name="Eads B.D."/>
            <person name="Frohlich T."/>
            <person name="Geiler-Samerotte K.A."/>
            <person name="Gerlach D."/>
            <person name="Hatcher P."/>
            <person name="Jogdeo S."/>
            <person name="Krijgsveld J."/>
            <person name="Kriventseva E.V."/>
            <person name="Kultz D."/>
            <person name="Laforsch C."/>
            <person name="Lindquist E."/>
            <person name="Lopez J."/>
            <person name="Manak J.R."/>
            <person name="Muller J."/>
            <person name="Pangilinan J."/>
            <person name="Patwardhan R.P."/>
            <person name="Pitluck S."/>
            <person name="Pritham E.J."/>
            <person name="Rechtsteiner A."/>
            <person name="Rho M."/>
            <person name="Rogozin I.B."/>
            <person name="Sakarya O."/>
            <person name="Salamov A."/>
            <person name="Schaack S."/>
            <person name="Shapiro H."/>
            <person name="Shiga Y."/>
            <person name="Skalitzky C."/>
            <person name="Smith Z."/>
            <person name="Souvorov A."/>
            <person name="Sung W."/>
            <person name="Tang Z."/>
            <person name="Tsuchiya D."/>
            <person name="Tu H."/>
            <person name="Vos H."/>
            <person name="Wang M."/>
            <person name="Wolf Y.I."/>
            <person name="Yamagata H."/>
            <person name="Yamada T."/>
            <person name="Ye Y."/>
            <person name="Shaw J.R."/>
            <person name="Andrews J."/>
            <person name="Crease T.J."/>
            <person name="Tang H."/>
            <person name="Lucas S.M."/>
            <person name="Robertson H.M."/>
            <person name="Bork P."/>
            <person name="Koonin E.V."/>
            <person name="Zdobnov E.M."/>
            <person name="Grigoriev I.V."/>
            <person name="Lynch M."/>
            <person name="Boore J.L."/>
        </authorList>
    </citation>
    <scope>NUCLEOTIDE SEQUENCE [LARGE SCALE GENOMIC DNA]</scope>
</reference>
<dbReference type="STRING" id="6669.E9GKQ1"/>
<dbReference type="GO" id="GO:0008061">
    <property type="term" value="F:chitin binding"/>
    <property type="evidence" value="ECO:0007669"/>
    <property type="project" value="InterPro"/>
</dbReference>
<feature type="signal peptide" evidence="1">
    <location>
        <begin position="1"/>
        <end position="22"/>
    </location>
</feature>
<dbReference type="eggNOG" id="ENOG502S014">
    <property type="taxonomic scope" value="Eukaryota"/>
</dbReference>
<feature type="domain" description="Chitin-binding type-2" evidence="2">
    <location>
        <begin position="179"/>
        <end position="242"/>
    </location>
</feature>
<dbReference type="InterPro" id="IPR036508">
    <property type="entry name" value="Chitin-bd_dom_sf"/>
</dbReference>
<dbReference type="OrthoDB" id="10052888at2759"/>
<dbReference type="SUPFAM" id="SSF57625">
    <property type="entry name" value="Invertebrate chitin-binding proteins"/>
    <property type="match status" value="1"/>
</dbReference>
<dbReference type="EMBL" id="GL732550">
    <property type="protein sequence ID" value="EFX79931.1"/>
    <property type="molecule type" value="Genomic_DNA"/>
</dbReference>
<dbReference type="SMART" id="SM00494">
    <property type="entry name" value="ChtBD2"/>
    <property type="match status" value="1"/>
</dbReference>
<dbReference type="HOGENOM" id="CLU_1039218_0_0_1"/>
<dbReference type="KEGG" id="dpx:DAPPUDRAFT_52062"/>
<dbReference type="AlphaFoldDB" id="E9GKQ1"/>
<keyword evidence="1" id="KW-0732">Signal</keyword>
<name>E9GKQ1_DAPPU</name>
<protein>
    <recommendedName>
        <fullName evidence="2">Chitin-binding type-2 domain-containing protein</fullName>
    </recommendedName>
</protein>
<sequence length="268" mass="29725">MYAEFTLISAFIILAIALLVAAVSTQEYGQRIGRRNRPNLEIQSVSSSPVTATKIESSVPVVPRAARINIGYSYVPPTNPLLLPSSSNQEDHQVTIAVVPQTPEVVQQELEEDSLEIAQEITLPDPETFPVILADQNSLAPVQQQKPIDEEIAFWDFRESIPGEPEFDYPILDKIPSTSFKCAGQRNAGYYADVETRCQVFHVCTNIPDAEPIKASFLCPNGTIFNQEVFVCQWWTDVNCATSPQFFDLNKNIGVVPESSSYNAAENQ</sequence>
<dbReference type="InterPro" id="IPR052976">
    <property type="entry name" value="Scoloptoxin-like"/>
</dbReference>
<dbReference type="GO" id="GO:0005576">
    <property type="term" value="C:extracellular region"/>
    <property type="evidence" value="ECO:0007669"/>
    <property type="project" value="InterPro"/>
</dbReference>
<evidence type="ECO:0000259" key="2">
    <source>
        <dbReference type="PROSITE" id="PS50940"/>
    </source>
</evidence>
<dbReference type="PROSITE" id="PS50940">
    <property type="entry name" value="CHIT_BIND_II"/>
    <property type="match status" value="1"/>
</dbReference>
<gene>
    <name evidence="3" type="ORF">DAPPUDRAFT_52062</name>
</gene>
<evidence type="ECO:0000313" key="3">
    <source>
        <dbReference type="EMBL" id="EFX79931.1"/>
    </source>
</evidence>
<dbReference type="InParanoid" id="E9GKQ1"/>
<dbReference type="Gene3D" id="2.170.140.10">
    <property type="entry name" value="Chitin binding domain"/>
    <property type="match status" value="1"/>
</dbReference>
<dbReference type="PANTHER" id="PTHR22933:SF42">
    <property type="entry name" value="FI18455P1-RELATED"/>
    <property type="match status" value="1"/>
</dbReference>
<dbReference type="Proteomes" id="UP000000305">
    <property type="component" value="Unassembled WGS sequence"/>
</dbReference>
<evidence type="ECO:0000313" key="4">
    <source>
        <dbReference type="Proteomes" id="UP000000305"/>
    </source>
</evidence>
<organism evidence="3 4">
    <name type="scientific">Daphnia pulex</name>
    <name type="common">Water flea</name>
    <dbReference type="NCBI Taxonomy" id="6669"/>
    <lineage>
        <taxon>Eukaryota</taxon>
        <taxon>Metazoa</taxon>
        <taxon>Ecdysozoa</taxon>
        <taxon>Arthropoda</taxon>
        <taxon>Crustacea</taxon>
        <taxon>Branchiopoda</taxon>
        <taxon>Diplostraca</taxon>
        <taxon>Cladocera</taxon>
        <taxon>Anomopoda</taxon>
        <taxon>Daphniidae</taxon>
        <taxon>Daphnia</taxon>
    </lineage>
</organism>
<keyword evidence="4" id="KW-1185">Reference proteome</keyword>